<comment type="caution">
    <text evidence="1">The sequence shown here is derived from an EMBL/GenBank/DDBJ whole genome shotgun (WGS) entry which is preliminary data.</text>
</comment>
<sequence length="152" mass="17252">MVLRICSRNQAEISGFLSEHLNLLMRRQLLKAEVCRWNHPTLFQKIQLGFMLMGTIQRNLWLLIRVCSGPAHCSTMDMAPGVVWLQILQGNIMWWIGNGAPVVQKLRLILPVPAHPHCTAVMQQTTTLLFQNSARTEHYSGSAAMVEPVMMM</sequence>
<accession>A0A644X6A0</accession>
<dbReference type="AlphaFoldDB" id="A0A644X6A0"/>
<reference evidence="1" key="1">
    <citation type="submission" date="2019-08" db="EMBL/GenBank/DDBJ databases">
        <authorList>
            <person name="Kucharzyk K."/>
            <person name="Murdoch R.W."/>
            <person name="Higgins S."/>
            <person name="Loffler F."/>
        </authorList>
    </citation>
    <scope>NUCLEOTIDE SEQUENCE</scope>
</reference>
<gene>
    <name evidence="1" type="ORF">SDC9_57957</name>
</gene>
<name>A0A644X6A0_9ZZZZ</name>
<dbReference type="EMBL" id="VSSQ01001853">
    <property type="protein sequence ID" value="MPM11609.1"/>
    <property type="molecule type" value="Genomic_DNA"/>
</dbReference>
<evidence type="ECO:0000313" key="1">
    <source>
        <dbReference type="EMBL" id="MPM11609.1"/>
    </source>
</evidence>
<organism evidence="1">
    <name type="scientific">bioreactor metagenome</name>
    <dbReference type="NCBI Taxonomy" id="1076179"/>
    <lineage>
        <taxon>unclassified sequences</taxon>
        <taxon>metagenomes</taxon>
        <taxon>ecological metagenomes</taxon>
    </lineage>
</organism>
<protein>
    <submittedName>
        <fullName evidence="1">Uncharacterized protein</fullName>
    </submittedName>
</protein>
<proteinExistence type="predicted"/>